<accession>A0A447TD75</accession>
<evidence type="ECO:0000313" key="1">
    <source>
        <dbReference type="EMBL" id="VEB42849.1"/>
    </source>
</evidence>
<dbReference type="Proteomes" id="UP000275777">
    <property type="component" value="Chromosome"/>
</dbReference>
<proteinExistence type="predicted"/>
<sequence>MIGCLLFAFADAIQIRLEGVALPVVGQIPSQAIAVIPTC</sequence>
<reference evidence="1 2" key="1">
    <citation type="submission" date="2018-12" db="EMBL/GenBank/DDBJ databases">
        <authorList>
            <consortium name="Pathogen Informatics"/>
        </authorList>
    </citation>
    <scope>NUCLEOTIDE SEQUENCE [LARGE SCALE GENOMIC DNA]</scope>
    <source>
        <strain evidence="1 2">NCTC9695</strain>
    </source>
</reference>
<organism evidence="1 2">
    <name type="scientific">Chromobacterium violaceum</name>
    <dbReference type="NCBI Taxonomy" id="536"/>
    <lineage>
        <taxon>Bacteria</taxon>
        <taxon>Pseudomonadati</taxon>
        <taxon>Pseudomonadota</taxon>
        <taxon>Betaproteobacteria</taxon>
        <taxon>Neisseriales</taxon>
        <taxon>Chromobacteriaceae</taxon>
        <taxon>Chromobacterium</taxon>
    </lineage>
</organism>
<dbReference type="EMBL" id="LR134182">
    <property type="protein sequence ID" value="VEB42849.1"/>
    <property type="molecule type" value="Genomic_DNA"/>
</dbReference>
<dbReference type="AlphaFoldDB" id="A0A447TD75"/>
<name>A0A447TD75_CHRVL</name>
<protein>
    <submittedName>
        <fullName evidence="1">Uncharacterized protein</fullName>
    </submittedName>
</protein>
<gene>
    <name evidence="1" type="ORF">NCTC9695_03301</name>
</gene>
<evidence type="ECO:0000313" key="2">
    <source>
        <dbReference type="Proteomes" id="UP000275777"/>
    </source>
</evidence>